<feature type="transmembrane region" description="Helical" evidence="8">
    <location>
        <begin position="141"/>
        <end position="160"/>
    </location>
</feature>
<evidence type="ECO:0000313" key="11">
    <source>
        <dbReference type="Proteomes" id="UP000030752"/>
    </source>
</evidence>
<keyword evidence="6 8" id="KW-0472">Membrane</keyword>
<feature type="transmembrane region" description="Helical" evidence="8">
    <location>
        <begin position="352"/>
        <end position="374"/>
    </location>
</feature>
<accession>W2S0W0</accession>
<keyword evidence="3 7" id="KW-0813">Transport</keyword>
<dbReference type="PANTHER" id="PTHR48022">
    <property type="entry name" value="PLASTIDIC GLUCOSE TRANSPORTER 4"/>
    <property type="match status" value="1"/>
</dbReference>
<organism evidence="10 11">
    <name type="scientific">Cyphellophora europaea (strain CBS 101466)</name>
    <name type="common">Phialophora europaea</name>
    <dbReference type="NCBI Taxonomy" id="1220924"/>
    <lineage>
        <taxon>Eukaryota</taxon>
        <taxon>Fungi</taxon>
        <taxon>Dikarya</taxon>
        <taxon>Ascomycota</taxon>
        <taxon>Pezizomycotina</taxon>
        <taxon>Eurotiomycetes</taxon>
        <taxon>Chaetothyriomycetidae</taxon>
        <taxon>Chaetothyriales</taxon>
        <taxon>Cyphellophoraceae</taxon>
        <taxon>Cyphellophora</taxon>
    </lineage>
</organism>
<dbReference type="eggNOG" id="KOG0254">
    <property type="taxonomic scope" value="Eukaryota"/>
</dbReference>
<dbReference type="InterPro" id="IPR003663">
    <property type="entry name" value="Sugar/inositol_transpt"/>
</dbReference>
<evidence type="ECO:0000256" key="5">
    <source>
        <dbReference type="ARBA" id="ARBA00022989"/>
    </source>
</evidence>
<evidence type="ECO:0000259" key="9">
    <source>
        <dbReference type="PROSITE" id="PS50850"/>
    </source>
</evidence>
<dbReference type="GO" id="GO:0016020">
    <property type="term" value="C:membrane"/>
    <property type="evidence" value="ECO:0007669"/>
    <property type="project" value="UniProtKB-SubCell"/>
</dbReference>
<feature type="transmembrane region" description="Helical" evidence="8">
    <location>
        <begin position="64"/>
        <end position="89"/>
    </location>
</feature>
<feature type="transmembrane region" description="Helical" evidence="8">
    <location>
        <begin position="416"/>
        <end position="436"/>
    </location>
</feature>
<evidence type="ECO:0000256" key="6">
    <source>
        <dbReference type="ARBA" id="ARBA00023136"/>
    </source>
</evidence>
<dbReference type="RefSeq" id="XP_008714048.1">
    <property type="nucleotide sequence ID" value="XM_008715826.1"/>
</dbReference>
<evidence type="ECO:0000256" key="1">
    <source>
        <dbReference type="ARBA" id="ARBA00004141"/>
    </source>
</evidence>
<dbReference type="PROSITE" id="PS50850">
    <property type="entry name" value="MFS"/>
    <property type="match status" value="1"/>
</dbReference>
<dbReference type="Gene3D" id="1.20.1250.20">
    <property type="entry name" value="MFS general substrate transporter like domains"/>
    <property type="match status" value="1"/>
</dbReference>
<evidence type="ECO:0000256" key="8">
    <source>
        <dbReference type="SAM" id="Phobius"/>
    </source>
</evidence>
<dbReference type="InterPro" id="IPR020846">
    <property type="entry name" value="MFS_dom"/>
</dbReference>
<keyword evidence="5 8" id="KW-1133">Transmembrane helix</keyword>
<dbReference type="Proteomes" id="UP000030752">
    <property type="component" value="Unassembled WGS sequence"/>
</dbReference>
<name>W2S0W0_CYPE1</name>
<feature type="domain" description="Major facilitator superfamily (MFS) profile" evidence="9">
    <location>
        <begin position="65"/>
        <end position="506"/>
    </location>
</feature>
<dbReference type="SUPFAM" id="SSF103473">
    <property type="entry name" value="MFS general substrate transporter"/>
    <property type="match status" value="1"/>
</dbReference>
<dbReference type="InParanoid" id="W2S0W0"/>
<dbReference type="InterPro" id="IPR005828">
    <property type="entry name" value="MFS_sugar_transport-like"/>
</dbReference>
<dbReference type="OrthoDB" id="6612291at2759"/>
<evidence type="ECO:0000313" key="10">
    <source>
        <dbReference type="EMBL" id="ETN42312.1"/>
    </source>
</evidence>
<keyword evidence="11" id="KW-1185">Reference proteome</keyword>
<dbReference type="PROSITE" id="PS00217">
    <property type="entry name" value="SUGAR_TRANSPORT_2"/>
    <property type="match status" value="1"/>
</dbReference>
<proteinExistence type="inferred from homology"/>
<sequence>MSEHVISQTPGGDPEVEKGKISAEHVYDVDEKNGYNRAGAMEAENEEHRMGVLEAVRAYPSASWWAFVMSCTIIMEAYCVFLMGNFIALPAFENAYGAEASDGKRYITTPWQSALQMGGPVGAFIGVFLAGPLTSKVGYRWATISGLMALNAFIFIFYFANSLGVMLASQLLEGIPWGIFIANSPAYCSEIVPLRLRAPATQMLQMFWAIGAIIVGGVALYYNELDEAKAYRIPIALQWMFPTPLALLIWWGPESPWWLVRKGRLEDAAKAVRRLGRTSVVENINDQVAMMRRTIELEKTEKEPSLIELWKGTDRYRTLIVCGVYAAQNLTGNLIANQAVYFFQRAGISTSLSFSLGLITSALQAVMVMLSWILTTYLGRRTIYVWGSAFNTVLLVCLGIAASFGESVSTSLAQASLGLIISVLFCLGPAPASWVIIGETSAIRLRPLTTGVGRGCYYAVNIPCIYLASYMLNVNGGNLGGKCGYVWAGTGLVCVVMAWIWLPEMKNRSYREIDILFNRRVQARKWKKTVVDINDDH</sequence>
<evidence type="ECO:0000256" key="2">
    <source>
        <dbReference type="ARBA" id="ARBA00010992"/>
    </source>
</evidence>
<feature type="transmembrane region" description="Helical" evidence="8">
    <location>
        <begin position="484"/>
        <end position="502"/>
    </location>
</feature>
<comment type="subcellular location">
    <subcellularLocation>
        <location evidence="1">Membrane</location>
        <topology evidence="1">Multi-pass membrane protein</topology>
    </subcellularLocation>
</comment>
<evidence type="ECO:0000256" key="3">
    <source>
        <dbReference type="ARBA" id="ARBA00022448"/>
    </source>
</evidence>
<dbReference type="GeneID" id="19968805"/>
<evidence type="ECO:0000256" key="4">
    <source>
        <dbReference type="ARBA" id="ARBA00022692"/>
    </source>
</evidence>
<feature type="transmembrane region" description="Helical" evidence="8">
    <location>
        <begin position="456"/>
        <end position="472"/>
    </location>
</feature>
<reference evidence="10 11" key="1">
    <citation type="submission" date="2013-03" db="EMBL/GenBank/DDBJ databases">
        <title>The Genome Sequence of Phialophora europaea CBS 101466.</title>
        <authorList>
            <consortium name="The Broad Institute Genomics Platform"/>
            <person name="Cuomo C."/>
            <person name="de Hoog S."/>
            <person name="Gorbushina A."/>
            <person name="Walker B."/>
            <person name="Young S.K."/>
            <person name="Zeng Q."/>
            <person name="Gargeya S."/>
            <person name="Fitzgerald M."/>
            <person name="Haas B."/>
            <person name="Abouelleil A."/>
            <person name="Allen A.W."/>
            <person name="Alvarado L."/>
            <person name="Arachchi H.M."/>
            <person name="Berlin A.M."/>
            <person name="Chapman S.B."/>
            <person name="Gainer-Dewar J."/>
            <person name="Goldberg J."/>
            <person name="Griggs A."/>
            <person name="Gujja S."/>
            <person name="Hansen M."/>
            <person name="Howarth C."/>
            <person name="Imamovic A."/>
            <person name="Ireland A."/>
            <person name="Larimer J."/>
            <person name="McCowan C."/>
            <person name="Murphy C."/>
            <person name="Pearson M."/>
            <person name="Poon T.W."/>
            <person name="Priest M."/>
            <person name="Roberts A."/>
            <person name="Saif S."/>
            <person name="Shea T."/>
            <person name="Sisk P."/>
            <person name="Sykes S."/>
            <person name="Wortman J."/>
            <person name="Nusbaum C."/>
            <person name="Birren B."/>
        </authorList>
    </citation>
    <scope>NUCLEOTIDE SEQUENCE [LARGE SCALE GENOMIC DNA]</scope>
    <source>
        <strain evidence="10 11">CBS 101466</strain>
    </source>
</reference>
<dbReference type="HOGENOM" id="CLU_001265_11_5_1"/>
<dbReference type="PANTHER" id="PTHR48022:SF57">
    <property type="entry name" value="MALTOSE TRANSPORTER, PUTATIVE (AFU_ORTHOLOGUE AFUA_4G00150)-RELATED"/>
    <property type="match status" value="1"/>
</dbReference>
<keyword evidence="4 8" id="KW-0812">Transmembrane</keyword>
<dbReference type="Pfam" id="PF00083">
    <property type="entry name" value="Sugar_tr"/>
    <property type="match status" value="1"/>
</dbReference>
<gene>
    <name evidence="10" type="ORF">HMPREF1541_01466</name>
</gene>
<feature type="transmembrane region" description="Helical" evidence="8">
    <location>
        <begin position="109"/>
        <end position="129"/>
    </location>
</feature>
<dbReference type="NCBIfam" id="TIGR00879">
    <property type="entry name" value="SP"/>
    <property type="match status" value="1"/>
</dbReference>
<dbReference type="EMBL" id="KB822718">
    <property type="protein sequence ID" value="ETN42312.1"/>
    <property type="molecule type" value="Genomic_DNA"/>
</dbReference>
<feature type="transmembrane region" description="Helical" evidence="8">
    <location>
        <begin position="383"/>
        <end position="404"/>
    </location>
</feature>
<dbReference type="GO" id="GO:0005351">
    <property type="term" value="F:carbohydrate:proton symporter activity"/>
    <property type="evidence" value="ECO:0007669"/>
    <property type="project" value="TreeGrafter"/>
</dbReference>
<protein>
    <recommendedName>
        <fullName evidence="9">Major facilitator superfamily (MFS) profile domain-containing protein</fullName>
    </recommendedName>
</protein>
<dbReference type="VEuPathDB" id="FungiDB:HMPREF1541_01466"/>
<dbReference type="InterPro" id="IPR036259">
    <property type="entry name" value="MFS_trans_sf"/>
</dbReference>
<feature type="transmembrane region" description="Helical" evidence="8">
    <location>
        <begin position="203"/>
        <end position="223"/>
    </location>
</feature>
<dbReference type="InterPro" id="IPR005829">
    <property type="entry name" value="Sugar_transporter_CS"/>
</dbReference>
<dbReference type="AlphaFoldDB" id="W2S0W0"/>
<dbReference type="InterPro" id="IPR050360">
    <property type="entry name" value="MFS_Sugar_Transporters"/>
</dbReference>
<dbReference type="FunFam" id="1.20.1250.20:FF:000078">
    <property type="entry name" value="MFS maltose transporter, putative"/>
    <property type="match status" value="1"/>
</dbReference>
<evidence type="ECO:0000256" key="7">
    <source>
        <dbReference type="RuleBase" id="RU003346"/>
    </source>
</evidence>
<comment type="similarity">
    <text evidence="2 7">Belongs to the major facilitator superfamily. Sugar transporter (TC 2.A.1.1) family.</text>
</comment>